<dbReference type="GO" id="GO:0003691">
    <property type="term" value="F:double-stranded telomeric DNA binding"/>
    <property type="evidence" value="ECO:0007669"/>
    <property type="project" value="TreeGrafter"/>
</dbReference>
<dbReference type="GO" id="GO:0030870">
    <property type="term" value="C:Mre11 complex"/>
    <property type="evidence" value="ECO:0007669"/>
    <property type="project" value="TreeGrafter"/>
</dbReference>
<dbReference type="GO" id="GO:0007004">
    <property type="term" value="P:telomere maintenance via telomerase"/>
    <property type="evidence" value="ECO:0007669"/>
    <property type="project" value="TreeGrafter"/>
</dbReference>
<sequence>MRYHDLKMRNINRVLRELWQNTYTGSDIDDIEIRSDVVADSLPSGRRSYHYRVVMRQGDTWLDMRGRCSAGQKVLACILIRLALAENFGNACGVLALDEPTTNLDEFHVKSLASSLSMLIQQRATQRNFQLILITHEERFLEYLHIREHTNSYIYVARDRYGLSQIRRRSLDRVRSPLESETEPEGIAQAGSESP</sequence>
<dbReference type="GO" id="GO:0000722">
    <property type="term" value="P:telomere maintenance via recombination"/>
    <property type="evidence" value="ECO:0007669"/>
    <property type="project" value="TreeGrafter"/>
</dbReference>
<organism evidence="2 3">
    <name type="scientific">Cyanidiococcus yangmingshanensis</name>
    <dbReference type="NCBI Taxonomy" id="2690220"/>
    <lineage>
        <taxon>Eukaryota</taxon>
        <taxon>Rhodophyta</taxon>
        <taxon>Bangiophyceae</taxon>
        <taxon>Cyanidiales</taxon>
        <taxon>Cyanidiaceae</taxon>
        <taxon>Cyanidiococcus</taxon>
    </lineage>
</organism>
<protein>
    <submittedName>
        <fullName evidence="2">DNA repair protein rad50</fullName>
    </submittedName>
</protein>
<accession>A0A7J7IP93</accession>
<dbReference type="Proteomes" id="UP000530660">
    <property type="component" value="Unassembled WGS sequence"/>
</dbReference>
<dbReference type="PANTHER" id="PTHR18867:SF12">
    <property type="entry name" value="DNA REPAIR PROTEIN RAD50"/>
    <property type="match status" value="1"/>
</dbReference>
<comment type="caution">
    <text evidence="2">The sequence shown here is derived from an EMBL/GenBank/DDBJ whole genome shotgun (WGS) entry which is preliminary data.</text>
</comment>
<dbReference type="GO" id="GO:0070192">
    <property type="term" value="P:chromosome organization involved in meiotic cell cycle"/>
    <property type="evidence" value="ECO:0007669"/>
    <property type="project" value="TreeGrafter"/>
</dbReference>
<evidence type="ECO:0000313" key="2">
    <source>
        <dbReference type="EMBL" id="KAF6004838.1"/>
    </source>
</evidence>
<proteinExistence type="predicted"/>
<dbReference type="SUPFAM" id="SSF52540">
    <property type="entry name" value="P-loop containing nucleoside triphosphate hydrolases"/>
    <property type="match status" value="1"/>
</dbReference>
<evidence type="ECO:0000256" key="1">
    <source>
        <dbReference type="SAM" id="MobiDB-lite"/>
    </source>
</evidence>
<dbReference type="AlphaFoldDB" id="A0A7J7IP93"/>
<dbReference type="GO" id="GO:0006302">
    <property type="term" value="P:double-strand break repair"/>
    <property type="evidence" value="ECO:0007669"/>
    <property type="project" value="TreeGrafter"/>
</dbReference>
<keyword evidence="3" id="KW-1185">Reference proteome</keyword>
<dbReference type="PANTHER" id="PTHR18867">
    <property type="entry name" value="RAD50"/>
    <property type="match status" value="1"/>
</dbReference>
<reference evidence="2 3" key="1">
    <citation type="journal article" date="2020" name="J. Phycol.">
        <title>Comparative genome analysis reveals Cyanidiococcus gen. nov., a new extremophilic red algal genus sister to Cyanidioschyzon (Cyanidioschyzonaceae, Rhodophyta).</title>
        <authorList>
            <person name="Liu S.-L."/>
            <person name="Chiang Y.-R."/>
            <person name="Yoon H.S."/>
            <person name="Fu H.-Y."/>
        </authorList>
    </citation>
    <scope>NUCLEOTIDE SEQUENCE [LARGE SCALE GENOMIC DNA]</scope>
    <source>
        <strain evidence="2 3">THAL066</strain>
    </source>
</reference>
<dbReference type="InterPro" id="IPR027417">
    <property type="entry name" value="P-loop_NTPase"/>
</dbReference>
<gene>
    <name evidence="2" type="primary">RAD50_1</name>
    <name evidence="2" type="ORF">F1559_002782</name>
</gene>
<dbReference type="EMBL" id="VWRR01000002">
    <property type="protein sequence ID" value="KAF6004838.1"/>
    <property type="molecule type" value="Genomic_DNA"/>
</dbReference>
<evidence type="ECO:0000313" key="3">
    <source>
        <dbReference type="Proteomes" id="UP000530660"/>
    </source>
</evidence>
<dbReference type="GO" id="GO:0000794">
    <property type="term" value="C:condensed nuclear chromosome"/>
    <property type="evidence" value="ECO:0007669"/>
    <property type="project" value="TreeGrafter"/>
</dbReference>
<dbReference type="GO" id="GO:0043047">
    <property type="term" value="F:single-stranded telomeric DNA binding"/>
    <property type="evidence" value="ECO:0007669"/>
    <property type="project" value="TreeGrafter"/>
</dbReference>
<dbReference type="Gene3D" id="3.40.50.300">
    <property type="entry name" value="P-loop containing nucleotide triphosphate hydrolases"/>
    <property type="match status" value="1"/>
</dbReference>
<feature type="region of interest" description="Disordered" evidence="1">
    <location>
        <begin position="174"/>
        <end position="195"/>
    </location>
</feature>
<name>A0A7J7IP93_9RHOD</name>
<dbReference type="OrthoDB" id="18797at2759"/>
<dbReference type="GO" id="GO:0051880">
    <property type="term" value="F:G-quadruplex DNA binding"/>
    <property type="evidence" value="ECO:0007669"/>
    <property type="project" value="TreeGrafter"/>
</dbReference>